<protein>
    <submittedName>
        <fullName evidence="2">PCI domain protein</fullName>
    </submittedName>
</protein>
<sequence length="403" mass="46346">MDRRQRLDIFLERIRNAYQGQDINALRALLNLQIVLDIPPQVDIERAVTSRLGPREYQSFSDAVIALVHRSQAFERLNLIECFNHHLSLTKSLVKGDLWQIAPGLFSDLRKIAAHADDQYYQAGQTPQATDETSRYLMSQFPVAPKEFLLNVSNELLRIAMKNNNPTSLKSVSDNMSRNPLELYPLPQRVIYNFFQGRIQLFDSNFERAIEFLNFVYENCPSKCYSNRRLTLVSLVPLRMLHFRLPSVRLLTKYNLPQYLGIRLALKTGNVAKFRAALDEHQDFFIRAGVYMLLTRLEILAFRCFVRRVHFLRGQELAAQARTPQAKQQAEQVASQVPIEEMAVALGALGHPIELPELEGILALLVARGFIKGYLLHSKKLLVCSMITPFPPLRTTLQPSWWR</sequence>
<evidence type="ECO:0000313" key="3">
    <source>
        <dbReference type="Proteomes" id="UP001141327"/>
    </source>
</evidence>
<accession>A0ABQ8U5I9</accession>
<dbReference type="PANTHER" id="PTHR12732">
    <property type="entry name" value="UNCHARACTERIZED PROTEASOME COMPONENT REGION PCI-CONTAINING"/>
    <property type="match status" value="1"/>
</dbReference>
<dbReference type="PANTHER" id="PTHR12732:SF0">
    <property type="entry name" value="PCI DOMAIN-CONTAINING PROTEIN 2"/>
    <property type="match status" value="1"/>
</dbReference>
<comment type="caution">
    <text evidence="2">The sequence shown here is derived from an EMBL/GenBank/DDBJ whole genome shotgun (WGS) entry which is preliminary data.</text>
</comment>
<dbReference type="InterPro" id="IPR045114">
    <property type="entry name" value="Csn12-like"/>
</dbReference>
<name>A0ABQ8U5I9_9EUKA</name>
<dbReference type="EMBL" id="JAPMOS010000144">
    <property type="protein sequence ID" value="KAJ4454614.1"/>
    <property type="molecule type" value="Genomic_DNA"/>
</dbReference>
<dbReference type="SMART" id="SM00753">
    <property type="entry name" value="PAM"/>
    <property type="match status" value="1"/>
</dbReference>
<dbReference type="Proteomes" id="UP001141327">
    <property type="component" value="Unassembled WGS sequence"/>
</dbReference>
<dbReference type="InterPro" id="IPR000717">
    <property type="entry name" value="PCI_dom"/>
</dbReference>
<reference evidence="2" key="1">
    <citation type="journal article" date="2022" name="bioRxiv">
        <title>Genomics of Preaxostyla Flagellates Illuminates Evolutionary Transitions and the Path Towards Mitochondrial Loss.</title>
        <authorList>
            <person name="Novak L.V.F."/>
            <person name="Treitli S.C."/>
            <person name="Pyrih J."/>
            <person name="Halakuc P."/>
            <person name="Pipaliya S.V."/>
            <person name="Vacek V."/>
            <person name="Brzon O."/>
            <person name="Soukal P."/>
            <person name="Eme L."/>
            <person name="Dacks J.B."/>
            <person name="Karnkowska A."/>
            <person name="Elias M."/>
            <person name="Hampl V."/>
        </authorList>
    </citation>
    <scope>NUCLEOTIDE SEQUENCE</scope>
    <source>
        <strain evidence="2">RCP-MX</strain>
    </source>
</reference>
<evidence type="ECO:0000313" key="2">
    <source>
        <dbReference type="EMBL" id="KAJ4454614.1"/>
    </source>
</evidence>
<keyword evidence="3" id="KW-1185">Reference proteome</keyword>
<dbReference type="InterPro" id="IPR036388">
    <property type="entry name" value="WH-like_DNA-bd_sf"/>
</dbReference>
<proteinExistence type="predicted"/>
<dbReference type="Gene3D" id="1.10.10.10">
    <property type="entry name" value="Winged helix-like DNA-binding domain superfamily/Winged helix DNA-binding domain"/>
    <property type="match status" value="1"/>
</dbReference>
<organism evidence="2 3">
    <name type="scientific">Paratrimastix pyriformis</name>
    <dbReference type="NCBI Taxonomy" id="342808"/>
    <lineage>
        <taxon>Eukaryota</taxon>
        <taxon>Metamonada</taxon>
        <taxon>Preaxostyla</taxon>
        <taxon>Paratrimastigidae</taxon>
        <taxon>Paratrimastix</taxon>
    </lineage>
</organism>
<gene>
    <name evidence="2" type="ORF">PAPYR_10634</name>
</gene>
<feature type="domain" description="PCI" evidence="1">
    <location>
        <begin position="190"/>
        <end position="389"/>
    </location>
</feature>
<dbReference type="PROSITE" id="PS50250">
    <property type="entry name" value="PCI"/>
    <property type="match status" value="1"/>
</dbReference>
<evidence type="ECO:0000259" key="1">
    <source>
        <dbReference type="PROSITE" id="PS50250"/>
    </source>
</evidence>